<name>A0A7X9RKG3_9ENTE</name>
<evidence type="ECO:0000313" key="2">
    <source>
        <dbReference type="Proteomes" id="UP000588071"/>
    </source>
</evidence>
<proteinExistence type="predicted"/>
<gene>
    <name evidence="1" type="ORF">HF857_04470</name>
</gene>
<evidence type="ECO:0000313" key="1">
    <source>
        <dbReference type="EMBL" id="NME49512.1"/>
    </source>
</evidence>
<accession>A0A7X9RKG3</accession>
<protein>
    <submittedName>
        <fullName evidence="1">Uncharacterized protein</fullName>
    </submittedName>
</protein>
<dbReference type="Proteomes" id="UP000588071">
    <property type="component" value="Unassembled WGS sequence"/>
</dbReference>
<dbReference type="AlphaFoldDB" id="A0A7X9RKG3"/>
<comment type="caution">
    <text evidence="1">The sequence shown here is derived from an EMBL/GenBank/DDBJ whole genome shotgun (WGS) entry which is preliminary data.</text>
</comment>
<dbReference type="EMBL" id="JABAFV010000005">
    <property type="protein sequence ID" value="NME49512.1"/>
    <property type="molecule type" value="Genomic_DNA"/>
</dbReference>
<sequence length="190" mass="23169">MVDYSQFIKIVSFENSKYRTFFILSLFPNYFGRDMKNNDKYMSKWIPRQDRFESYEYIYLVPLRMLDEFSIPKKEISEPFFMKNLVQLKAEFEKYLDFKDDEQKISILINIGDELTKRREFVDYFQQFYEFLNDNFEVEWYILDSGDSGYSILSKKGLPRKITSRKIKIETRKLVNIDQLNNELYVLKNN</sequence>
<reference evidence="1 2" key="1">
    <citation type="submission" date="2020-04" db="EMBL/GenBank/DDBJ databases">
        <authorList>
            <person name="Hitch T.C.A."/>
            <person name="Wylensek D."/>
            <person name="Clavel T."/>
        </authorList>
    </citation>
    <scope>NUCLEOTIDE SEQUENCE [LARGE SCALE GENOMIC DNA]</scope>
    <source>
        <strain evidence="1 2">WCA-380-WT-3C</strain>
    </source>
</reference>
<dbReference type="RefSeq" id="WP_168930628.1">
    <property type="nucleotide sequence ID" value="NZ_JABAFV010000005.1"/>
</dbReference>
<organism evidence="1 2">
    <name type="scientific">Enterococcus cecorum</name>
    <dbReference type="NCBI Taxonomy" id="44008"/>
    <lineage>
        <taxon>Bacteria</taxon>
        <taxon>Bacillati</taxon>
        <taxon>Bacillota</taxon>
        <taxon>Bacilli</taxon>
        <taxon>Lactobacillales</taxon>
        <taxon>Enterococcaceae</taxon>
        <taxon>Enterococcus</taxon>
    </lineage>
</organism>